<dbReference type="EMBL" id="LNIX01000001">
    <property type="protein sequence ID" value="OXA61918.1"/>
    <property type="molecule type" value="Genomic_DNA"/>
</dbReference>
<gene>
    <name evidence="1" type="ORF">Fcan01_03860</name>
</gene>
<proteinExistence type="predicted"/>
<evidence type="ECO:0000313" key="2">
    <source>
        <dbReference type="Proteomes" id="UP000198287"/>
    </source>
</evidence>
<keyword evidence="2" id="KW-1185">Reference proteome</keyword>
<dbReference type="Proteomes" id="UP000198287">
    <property type="component" value="Unassembled WGS sequence"/>
</dbReference>
<name>A0A226EXL3_FOLCA</name>
<dbReference type="AlphaFoldDB" id="A0A226EXL3"/>
<accession>A0A226EXL3</accession>
<sequence length="240" mass="28572">MKRIKLCPSSSPIHGNYSSSPQLPVGIIANRRPSGPFEIRVPWMMGNQPLINHHNFRQPIVIGNIPRGGSSVLWCCLPPPRQLRAPKKRLFPSERRLAIKRSYAKTMAAGVRLKRLQRKRTWLSHEKRKERRTERALRFVRRKDRQEFYMARRRPHSYRRQVWGWQRGQLQSSHRPPSRCPLWNCQRPRRLRRDRLISVFSPPRRERPVSRASRLSDMSRRSRTPIITLCSSPDRNYFGF</sequence>
<organism evidence="1 2">
    <name type="scientific">Folsomia candida</name>
    <name type="common">Springtail</name>
    <dbReference type="NCBI Taxonomy" id="158441"/>
    <lineage>
        <taxon>Eukaryota</taxon>
        <taxon>Metazoa</taxon>
        <taxon>Ecdysozoa</taxon>
        <taxon>Arthropoda</taxon>
        <taxon>Hexapoda</taxon>
        <taxon>Collembola</taxon>
        <taxon>Entomobryomorpha</taxon>
        <taxon>Isotomoidea</taxon>
        <taxon>Isotomidae</taxon>
        <taxon>Proisotominae</taxon>
        <taxon>Folsomia</taxon>
    </lineage>
</organism>
<protein>
    <submittedName>
        <fullName evidence="1">Uncharacterized protein</fullName>
    </submittedName>
</protein>
<reference evidence="1 2" key="1">
    <citation type="submission" date="2015-12" db="EMBL/GenBank/DDBJ databases">
        <title>The genome of Folsomia candida.</title>
        <authorList>
            <person name="Faddeeva A."/>
            <person name="Derks M.F."/>
            <person name="Anvar Y."/>
            <person name="Smit S."/>
            <person name="Van Straalen N."/>
            <person name="Roelofs D."/>
        </authorList>
    </citation>
    <scope>NUCLEOTIDE SEQUENCE [LARGE SCALE GENOMIC DNA]</scope>
    <source>
        <strain evidence="1 2">VU population</strain>
        <tissue evidence="1">Whole body</tissue>
    </source>
</reference>
<evidence type="ECO:0000313" key="1">
    <source>
        <dbReference type="EMBL" id="OXA61918.1"/>
    </source>
</evidence>
<comment type="caution">
    <text evidence="1">The sequence shown here is derived from an EMBL/GenBank/DDBJ whole genome shotgun (WGS) entry which is preliminary data.</text>
</comment>